<dbReference type="AlphaFoldDB" id="A0A4Q0VRL7"/>
<dbReference type="Proteomes" id="UP000290649">
    <property type="component" value="Unassembled WGS sequence"/>
</dbReference>
<dbReference type="RefSeq" id="WP_129079978.1">
    <property type="nucleotide sequence ID" value="NZ_QOUX01000046.1"/>
</dbReference>
<evidence type="ECO:0000313" key="1">
    <source>
        <dbReference type="EMBL" id="RXI98625.1"/>
    </source>
</evidence>
<proteinExistence type="predicted"/>
<dbReference type="InterPro" id="IPR025547">
    <property type="entry name" value="YtzH"/>
</dbReference>
<protein>
    <recommendedName>
        <fullName evidence="3">YtzH-like protein</fullName>
    </recommendedName>
</protein>
<evidence type="ECO:0000313" key="2">
    <source>
        <dbReference type="Proteomes" id="UP000290649"/>
    </source>
</evidence>
<comment type="caution">
    <text evidence="1">The sequence shown here is derived from an EMBL/GenBank/DDBJ whole genome shotgun (WGS) entry which is preliminary data.</text>
</comment>
<organism evidence="1 2">
    <name type="scientific">Anaerobacillus alkaliphilus</name>
    <dbReference type="NCBI Taxonomy" id="1548597"/>
    <lineage>
        <taxon>Bacteria</taxon>
        <taxon>Bacillati</taxon>
        <taxon>Bacillota</taxon>
        <taxon>Bacilli</taxon>
        <taxon>Bacillales</taxon>
        <taxon>Bacillaceae</taxon>
        <taxon>Anaerobacillus</taxon>
    </lineage>
</organism>
<sequence length="82" mass="9402">MNYQDQLTLLSDILKNQQQAGFGTEDEFSQMSRLALALQNQEQLDQTMKQTMASISSYCTNGNCNENTSQLDQWIESIENFK</sequence>
<keyword evidence="2" id="KW-1185">Reference proteome</keyword>
<dbReference type="OrthoDB" id="2968867at2"/>
<dbReference type="EMBL" id="QOUX01000046">
    <property type="protein sequence ID" value="RXI98625.1"/>
    <property type="molecule type" value="Genomic_DNA"/>
</dbReference>
<reference evidence="1 2" key="1">
    <citation type="journal article" date="2019" name="Int. J. Syst. Evol. Microbiol.">
        <title>Anaerobacillus alkaliphilus sp. nov., a novel alkaliphilic and moderately halophilic bacterium.</title>
        <authorList>
            <person name="Borsodi A.K."/>
            <person name="Aszalos J.M."/>
            <person name="Bihari P."/>
            <person name="Nagy I."/>
            <person name="Schumann P."/>
            <person name="Sproer C."/>
            <person name="Kovacs A.L."/>
            <person name="Boka K."/>
            <person name="Dobosy P."/>
            <person name="Ovari M."/>
            <person name="Szili-Kovacs T."/>
            <person name="Toth E."/>
        </authorList>
    </citation>
    <scope>NUCLEOTIDE SEQUENCE [LARGE SCALE GENOMIC DNA]</scope>
    <source>
        <strain evidence="1 2">B16-10</strain>
    </source>
</reference>
<evidence type="ECO:0008006" key="3">
    <source>
        <dbReference type="Google" id="ProtNLM"/>
    </source>
</evidence>
<accession>A0A4Q0VRL7</accession>
<name>A0A4Q0VRL7_9BACI</name>
<gene>
    <name evidence="1" type="ORF">DS745_20125</name>
</gene>
<dbReference type="Pfam" id="PF14165">
    <property type="entry name" value="YtzH"/>
    <property type="match status" value="1"/>
</dbReference>